<dbReference type="RefSeq" id="WP_344722359.1">
    <property type="nucleotide sequence ID" value="NZ_BAAAUS010000011.1"/>
</dbReference>
<dbReference type="SUPFAM" id="SSF50090">
    <property type="entry name" value="Electron transport accessory proteins"/>
    <property type="match status" value="1"/>
</dbReference>
<dbReference type="NCBIfam" id="TIGR03889">
    <property type="entry name" value="nitrile_acc"/>
    <property type="match status" value="1"/>
</dbReference>
<dbReference type="InterPro" id="IPR042262">
    <property type="entry name" value="CN_hydtase_beta_C"/>
</dbReference>
<dbReference type="Pfam" id="PF21006">
    <property type="entry name" value="NHase_beta_N"/>
    <property type="match status" value="1"/>
</dbReference>
<keyword evidence="3" id="KW-1185">Reference proteome</keyword>
<feature type="domain" description="Nitrile hydratase beta subunit-like N-terminal" evidence="1">
    <location>
        <begin position="17"/>
        <end position="106"/>
    </location>
</feature>
<dbReference type="Gene3D" id="1.10.472.20">
    <property type="entry name" value="Nitrile hydratase, beta subunit"/>
    <property type="match status" value="1"/>
</dbReference>
<evidence type="ECO:0000313" key="3">
    <source>
        <dbReference type="Proteomes" id="UP001597114"/>
    </source>
</evidence>
<name>A0ABW4F2G0_9PSEU</name>
<reference evidence="3" key="1">
    <citation type="journal article" date="2019" name="Int. J. Syst. Evol. Microbiol.">
        <title>The Global Catalogue of Microorganisms (GCM) 10K type strain sequencing project: providing services to taxonomists for standard genome sequencing and annotation.</title>
        <authorList>
            <consortium name="The Broad Institute Genomics Platform"/>
            <consortium name="The Broad Institute Genome Sequencing Center for Infectious Disease"/>
            <person name="Wu L."/>
            <person name="Ma J."/>
        </authorList>
    </citation>
    <scope>NUCLEOTIDE SEQUENCE [LARGE SCALE GENOMIC DNA]</scope>
    <source>
        <strain evidence="3">CCM 7043</strain>
    </source>
</reference>
<dbReference type="InterPro" id="IPR023808">
    <property type="entry name" value="Nitrile_Hydratase_acc_put"/>
</dbReference>
<gene>
    <name evidence="2" type="ORF">ACFSJD_29775</name>
</gene>
<organism evidence="2 3">
    <name type="scientific">Pseudonocardia yunnanensis</name>
    <dbReference type="NCBI Taxonomy" id="58107"/>
    <lineage>
        <taxon>Bacteria</taxon>
        <taxon>Bacillati</taxon>
        <taxon>Actinomycetota</taxon>
        <taxon>Actinomycetes</taxon>
        <taxon>Pseudonocardiales</taxon>
        <taxon>Pseudonocardiaceae</taxon>
        <taxon>Pseudonocardia</taxon>
    </lineage>
</organism>
<evidence type="ECO:0000313" key="2">
    <source>
        <dbReference type="EMBL" id="MFD1521721.1"/>
    </source>
</evidence>
<comment type="caution">
    <text evidence="2">The sequence shown here is derived from an EMBL/GenBank/DDBJ whole genome shotgun (WGS) entry which is preliminary data.</text>
</comment>
<accession>A0ABW4F2G0</accession>
<sequence length="120" mass="13220">MTAPLEVDGPAAPPRSNGELVFAEPWESRAFGMAVTLYKAGHFTWPQFQSALIARIAAWESAPTENGSFHYYHHWLGALEDVLAHIGNVVAHEVTTRAGMLAKRPAGHDHHTDDQHHPHA</sequence>
<dbReference type="EMBL" id="JBHUCO010000038">
    <property type="protein sequence ID" value="MFD1521721.1"/>
    <property type="molecule type" value="Genomic_DNA"/>
</dbReference>
<proteinExistence type="predicted"/>
<evidence type="ECO:0000259" key="1">
    <source>
        <dbReference type="Pfam" id="PF21006"/>
    </source>
</evidence>
<protein>
    <submittedName>
        <fullName evidence="2">Nitrile hydratase accessory protein</fullName>
    </submittedName>
</protein>
<dbReference type="Proteomes" id="UP001597114">
    <property type="component" value="Unassembled WGS sequence"/>
</dbReference>
<dbReference type="InterPro" id="IPR049054">
    <property type="entry name" value="CN_hydtase_beta-like_N"/>
</dbReference>
<dbReference type="InterPro" id="IPR008990">
    <property type="entry name" value="Elect_transpt_acc-like_dom_sf"/>
</dbReference>